<comment type="caution">
    <text evidence="1">The sequence shown here is derived from an EMBL/GenBank/DDBJ whole genome shotgun (WGS) entry which is preliminary data.</text>
</comment>
<evidence type="ECO:0000313" key="2">
    <source>
        <dbReference type="Proteomes" id="UP000186817"/>
    </source>
</evidence>
<gene>
    <name evidence="1" type="ORF">AK812_SmicGene42954</name>
</gene>
<sequence length="126" mass="14403">MGAYGNLRRHEKAILTVKLSFRDPFSKVHFRSGKKFSVDMAEFIGYHTYVDTDHLRTDIFKMQTSLDMGVKKNKDHLDFEVKRLEPFGNPVSGPANSRERVPMIHGELCKSFLSAMVALVLWANEA</sequence>
<dbReference type="EMBL" id="LSRX01001861">
    <property type="protein sequence ID" value="OLP77029.1"/>
    <property type="molecule type" value="Genomic_DNA"/>
</dbReference>
<organism evidence="1 2">
    <name type="scientific">Symbiodinium microadriaticum</name>
    <name type="common">Dinoflagellate</name>
    <name type="synonym">Zooxanthella microadriatica</name>
    <dbReference type="NCBI Taxonomy" id="2951"/>
    <lineage>
        <taxon>Eukaryota</taxon>
        <taxon>Sar</taxon>
        <taxon>Alveolata</taxon>
        <taxon>Dinophyceae</taxon>
        <taxon>Suessiales</taxon>
        <taxon>Symbiodiniaceae</taxon>
        <taxon>Symbiodinium</taxon>
    </lineage>
</organism>
<keyword evidence="2" id="KW-1185">Reference proteome</keyword>
<accession>A0A1Q9C292</accession>
<evidence type="ECO:0000313" key="1">
    <source>
        <dbReference type="EMBL" id="OLP77029.1"/>
    </source>
</evidence>
<protein>
    <submittedName>
        <fullName evidence="1">Uncharacterized protein</fullName>
    </submittedName>
</protein>
<name>A0A1Q9C292_SYMMI</name>
<dbReference type="Proteomes" id="UP000186817">
    <property type="component" value="Unassembled WGS sequence"/>
</dbReference>
<reference evidence="1 2" key="1">
    <citation type="submission" date="2016-02" db="EMBL/GenBank/DDBJ databases">
        <title>Genome analysis of coral dinoflagellate symbionts highlights evolutionary adaptations to a symbiotic lifestyle.</title>
        <authorList>
            <person name="Aranda M."/>
            <person name="Li Y."/>
            <person name="Liew Y.J."/>
            <person name="Baumgarten S."/>
            <person name="Simakov O."/>
            <person name="Wilson M."/>
            <person name="Piel J."/>
            <person name="Ashoor H."/>
            <person name="Bougouffa S."/>
            <person name="Bajic V.B."/>
            <person name="Ryu T."/>
            <person name="Ravasi T."/>
            <person name="Bayer T."/>
            <person name="Micklem G."/>
            <person name="Kim H."/>
            <person name="Bhak J."/>
            <person name="Lajeunesse T.C."/>
            <person name="Voolstra C.R."/>
        </authorList>
    </citation>
    <scope>NUCLEOTIDE SEQUENCE [LARGE SCALE GENOMIC DNA]</scope>
    <source>
        <strain evidence="1 2">CCMP2467</strain>
    </source>
</reference>
<proteinExistence type="predicted"/>
<dbReference type="AlphaFoldDB" id="A0A1Q9C292"/>